<dbReference type="GO" id="GO:0005737">
    <property type="term" value="C:cytoplasm"/>
    <property type="evidence" value="ECO:0007669"/>
    <property type="project" value="TreeGrafter"/>
</dbReference>
<dbReference type="GO" id="GO:0009378">
    <property type="term" value="F:four-way junction helicase activity"/>
    <property type="evidence" value="ECO:0007669"/>
    <property type="project" value="TreeGrafter"/>
</dbReference>
<feature type="domain" description="Helicase C-terminal" evidence="4">
    <location>
        <begin position="728"/>
        <end position="890"/>
    </location>
</feature>
<evidence type="ECO:0000313" key="6">
    <source>
        <dbReference type="Proteomes" id="UP000236735"/>
    </source>
</evidence>
<organism evidence="5 6">
    <name type="scientific">Xylanibacter ruminicola</name>
    <name type="common">Prevotella ruminicola</name>
    <dbReference type="NCBI Taxonomy" id="839"/>
    <lineage>
        <taxon>Bacteria</taxon>
        <taxon>Pseudomonadati</taxon>
        <taxon>Bacteroidota</taxon>
        <taxon>Bacteroidia</taxon>
        <taxon>Bacteroidales</taxon>
        <taxon>Prevotellaceae</taxon>
        <taxon>Xylanibacter</taxon>
    </lineage>
</organism>
<dbReference type="InterPro" id="IPR001650">
    <property type="entry name" value="Helicase_C-like"/>
</dbReference>
<evidence type="ECO:0000256" key="1">
    <source>
        <dbReference type="ARBA" id="ARBA00022741"/>
    </source>
</evidence>
<dbReference type="PROSITE" id="PS51194">
    <property type="entry name" value="HELICASE_CTER"/>
    <property type="match status" value="1"/>
</dbReference>
<dbReference type="InterPro" id="IPR011545">
    <property type="entry name" value="DEAD/DEAH_box_helicase_dom"/>
</dbReference>
<accession>A0A1H5W5A3</accession>
<dbReference type="PROSITE" id="PS51192">
    <property type="entry name" value="HELICASE_ATP_BIND_1"/>
    <property type="match status" value="1"/>
</dbReference>
<keyword evidence="2" id="KW-0067">ATP-binding</keyword>
<evidence type="ECO:0000259" key="4">
    <source>
        <dbReference type="PROSITE" id="PS51194"/>
    </source>
</evidence>
<gene>
    <name evidence="5" type="ORF">SAMN05216354_2224</name>
</gene>
<dbReference type="GO" id="GO:0005694">
    <property type="term" value="C:chromosome"/>
    <property type="evidence" value="ECO:0007669"/>
    <property type="project" value="TreeGrafter"/>
</dbReference>
<sequence>MRILGILDSVSEEYTKSDKAKETEGLYHALSVFDVKSNIPLGYNIVNDSKLAVLANIISRGLPTKAPLFLENIFSDIYNISTKPDKDALVEYKSTHKLRVQEIYEALHVIDPRFNVEFYNGDMLESSFEKGFIDRYLRGTQSEYLIQVFEPQRPLSSIVDIPDKQFSKDQRVDFALEIPYGDARTGFILEMDGRRYHSNIFSRLNDERRDKMALQGGWDTYRIEQLHNMAFMNNWETDAASVKYLATLKANFGKKLSGSWLDTLQIVLAPLAIARVERMMVEAMMAGILRTDAEKWNIAIIERDVPCAAIAITDLKEKYEQICSLAGSDETFPPINLCIVSTEEFKNSPLHLGNTITTHMPEAHFDLCMDVSMFLRDNIDALSLNVDADIVYLIRSSHYSKRERTVCTAENIQYPPLVQKDGTGSYVIIKEREEILTYFLRDIFRKPSFRPGQLPILSHALADKTTIGLLPTGGGKSLTYQLSCILQPGVSIIVDPLVSLMVDQVRGLREARIDACDCVNSGMDAKEKAKKLNMLQNGAVMFMLLSPERFMMENFRSSLLTMTEKNHVYFSYGIIDEVHCVSEWGHDFRTSYLHLGRNMINFMHTKSQRPLSIIGLTATASFDVLADVERELTLGGNLTIDSETIVRPESDARPELTYRIVEVRSNFDELREPSEQYVLKAKSDWELKDVVATEKKNRMYSLIHEIPYDIALLNQNETTKTKIAHIPGFESDYFFAPDSTQHYPNAGIIFCPHAHGTFGVEDNVWGTRTGISTELRANRQDLVIGTFVGGDHPSGDMKLFNENKQSVMVATKAFGMGIDKPNIRYTIHVNHPSSIESYVQEAGRGGRDKKHAISYVLFDPTEFIELTIDKINDIRYLMGQDDPVWLERYINKFILADDIRDLCQHNGATDEQIDRILDIIRKQGFLENIDKDINLWFHNNSFRGLFKEKVILVELTDRIMNAKPTRLIEVQGKLRDLTGNEDLCLKVSAQKKSITVFSEEDNNKQYGYIFLDTLTPTYRYTDFDYNLCSYISGSLIEILSSYPEHTPAYLLKPLEGEDNIIEGIYQAMANADEDGNASVVVSWENNIKQDPEGFEKSIKDEIFKISQAQGWADINEDRYGKLDLKKIEDFEQLIAKIAKCSGDTAWLRHHADRDVYRKLRMAFCKKRDKDDTDKAIYRLCCIGLVDDVTIDYLSQTYELKIHKRTNEEFKQYMLDFFRKYYSTEQAQKKVNEIDKQEGRNYLDKCLGYLTAFVYDNLEKKRYRAIEDMRIACEDSIIERQANGDDEWLKEFIHLYFNSKYARTGYQVNGKPYSLKDDTDIDGRDGFDVVQKYIEIINPANDNSGSEIDNIKHLYGATLLCLRAHPDNAALQLLLTYCITVLGAGNNETLKSNAYNNYIEGFMSLYQNTNSEVWKHIDQFNSHLASKVRDDDDFIRDKLIKNGKKMITLFIHEERINEIVNKYLNI</sequence>
<dbReference type="SMART" id="SM00490">
    <property type="entry name" value="HELICc"/>
    <property type="match status" value="1"/>
</dbReference>
<dbReference type="Pfam" id="PF00270">
    <property type="entry name" value="DEAD"/>
    <property type="match status" value="1"/>
</dbReference>
<protein>
    <submittedName>
        <fullName evidence="5">Helicase conserved C-terminal domain-containing protein</fullName>
    </submittedName>
</protein>
<dbReference type="Gene3D" id="3.40.50.300">
    <property type="entry name" value="P-loop containing nucleotide triphosphate hydrolases"/>
    <property type="match status" value="2"/>
</dbReference>
<proteinExistence type="predicted"/>
<dbReference type="Pfam" id="PF00271">
    <property type="entry name" value="Helicase_C"/>
    <property type="match status" value="1"/>
</dbReference>
<name>A0A1H5W5A3_XYLRU</name>
<dbReference type="InterPro" id="IPR014001">
    <property type="entry name" value="Helicase_ATP-bd"/>
</dbReference>
<dbReference type="GO" id="GO:0043138">
    <property type="term" value="F:3'-5' DNA helicase activity"/>
    <property type="evidence" value="ECO:0007669"/>
    <property type="project" value="TreeGrafter"/>
</dbReference>
<dbReference type="EMBL" id="FNUV01000005">
    <property type="protein sequence ID" value="SEF94331.1"/>
    <property type="molecule type" value="Genomic_DNA"/>
</dbReference>
<dbReference type="PANTHER" id="PTHR13710">
    <property type="entry name" value="DNA HELICASE RECQ FAMILY MEMBER"/>
    <property type="match status" value="1"/>
</dbReference>
<keyword evidence="5" id="KW-0378">Hydrolase</keyword>
<dbReference type="InterPro" id="IPR027417">
    <property type="entry name" value="P-loop_NTPase"/>
</dbReference>
<feature type="domain" description="Helicase ATP-binding" evidence="3">
    <location>
        <begin position="457"/>
        <end position="638"/>
    </location>
</feature>
<dbReference type="PANTHER" id="PTHR13710:SF108">
    <property type="entry name" value="ATP-DEPENDENT DNA HELICASE Q4"/>
    <property type="match status" value="1"/>
</dbReference>
<keyword evidence="5" id="KW-0347">Helicase</keyword>
<dbReference type="SMART" id="SM00487">
    <property type="entry name" value="DEXDc"/>
    <property type="match status" value="1"/>
</dbReference>
<dbReference type="SUPFAM" id="SSF52540">
    <property type="entry name" value="P-loop containing nucleoside triphosphate hydrolases"/>
    <property type="match status" value="1"/>
</dbReference>
<dbReference type="RefSeq" id="WP_258042887.1">
    <property type="nucleotide sequence ID" value="NZ_FNUV01000005.1"/>
</dbReference>
<dbReference type="GO" id="GO:0005524">
    <property type="term" value="F:ATP binding"/>
    <property type="evidence" value="ECO:0007669"/>
    <property type="project" value="UniProtKB-KW"/>
</dbReference>
<evidence type="ECO:0000259" key="3">
    <source>
        <dbReference type="PROSITE" id="PS51192"/>
    </source>
</evidence>
<dbReference type="CDD" id="cd17920">
    <property type="entry name" value="DEXHc_RecQ"/>
    <property type="match status" value="1"/>
</dbReference>
<keyword evidence="1" id="KW-0547">Nucleotide-binding</keyword>
<evidence type="ECO:0000256" key="2">
    <source>
        <dbReference type="ARBA" id="ARBA00022840"/>
    </source>
</evidence>
<evidence type="ECO:0000313" key="5">
    <source>
        <dbReference type="EMBL" id="SEF94331.1"/>
    </source>
</evidence>
<dbReference type="GO" id="GO:0000724">
    <property type="term" value="P:double-strand break repair via homologous recombination"/>
    <property type="evidence" value="ECO:0007669"/>
    <property type="project" value="TreeGrafter"/>
</dbReference>
<dbReference type="GO" id="GO:0003676">
    <property type="term" value="F:nucleic acid binding"/>
    <property type="evidence" value="ECO:0007669"/>
    <property type="project" value="InterPro"/>
</dbReference>
<dbReference type="Proteomes" id="UP000236735">
    <property type="component" value="Unassembled WGS sequence"/>
</dbReference>
<reference evidence="5 6" key="1">
    <citation type="submission" date="2016-10" db="EMBL/GenBank/DDBJ databases">
        <authorList>
            <person name="de Groot N.N."/>
        </authorList>
    </citation>
    <scope>NUCLEOTIDE SEQUENCE [LARGE SCALE GENOMIC DNA]</scope>
    <source>
        <strain evidence="5 6">AR32</strain>
    </source>
</reference>